<evidence type="ECO:0000313" key="5">
    <source>
        <dbReference type="Proteomes" id="UP001165069"/>
    </source>
</evidence>
<dbReference type="SUPFAM" id="SSF55729">
    <property type="entry name" value="Acyl-CoA N-acyltransferases (Nat)"/>
    <property type="match status" value="1"/>
</dbReference>
<dbReference type="EMBL" id="BSDE01000006">
    <property type="protein sequence ID" value="GLH74323.1"/>
    <property type="molecule type" value="Genomic_DNA"/>
</dbReference>
<sequence length="146" mass="16228">MQPERPLIRPAAIEDADRLADLSGQLGYPASPAEILDRLRRIAAREDQQVLVALLQGQVVGWAQVGRALSLESGLQAELLGLVVDEAHRGRGIGQVLVAEAEGWAQAQGLPALRVRCNVLREATHRFYRRLGYNEAKRQVVFRKTW</sequence>
<dbReference type="Proteomes" id="UP001165069">
    <property type="component" value="Unassembled WGS sequence"/>
</dbReference>
<evidence type="ECO:0000256" key="1">
    <source>
        <dbReference type="ARBA" id="ARBA00022679"/>
    </source>
</evidence>
<evidence type="ECO:0000256" key="2">
    <source>
        <dbReference type="ARBA" id="ARBA00023315"/>
    </source>
</evidence>
<evidence type="ECO:0000259" key="3">
    <source>
        <dbReference type="PROSITE" id="PS51186"/>
    </source>
</evidence>
<dbReference type="Pfam" id="PF00583">
    <property type="entry name" value="Acetyltransf_1"/>
    <property type="match status" value="1"/>
</dbReference>
<dbReference type="PROSITE" id="PS51186">
    <property type="entry name" value="GNAT"/>
    <property type="match status" value="1"/>
</dbReference>
<proteinExistence type="predicted"/>
<keyword evidence="2" id="KW-0012">Acyltransferase</keyword>
<feature type="domain" description="N-acetyltransferase" evidence="3">
    <location>
        <begin position="6"/>
        <end position="146"/>
    </location>
</feature>
<keyword evidence="5" id="KW-1185">Reference proteome</keyword>
<comment type="caution">
    <text evidence="4">The sequence shown here is derived from an EMBL/GenBank/DDBJ whole genome shotgun (WGS) entry which is preliminary data.</text>
</comment>
<dbReference type="InterPro" id="IPR000182">
    <property type="entry name" value="GNAT_dom"/>
</dbReference>
<protein>
    <recommendedName>
        <fullName evidence="3">N-acetyltransferase domain-containing protein</fullName>
    </recommendedName>
</protein>
<dbReference type="PANTHER" id="PTHR43877:SF2">
    <property type="entry name" value="AMINOALKYLPHOSPHONATE N-ACETYLTRANSFERASE-RELATED"/>
    <property type="match status" value="1"/>
</dbReference>
<dbReference type="InterPro" id="IPR050832">
    <property type="entry name" value="Bact_Acetyltransf"/>
</dbReference>
<dbReference type="PANTHER" id="PTHR43877">
    <property type="entry name" value="AMINOALKYLPHOSPHONATE N-ACETYLTRANSFERASE-RELATED-RELATED"/>
    <property type="match status" value="1"/>
</dbReference>
<dbReference type="RefSeq" id="WP_285576456.1">
    <property type="nucleotide sequence ID" value="NZ_BSDE01000006.1"/>
</dbReference>
<keyword evidence="1" id="KW-0808">Transferase</keyword>
<dbReference type="Gene3D" id="3.40.630.30">
    <property type="match status" value="1"/>
</dbReference>
<accession>A0ABQ5QJ22</accession>
<gene>
    <name evidence="4" type="ORF">GETHLI_28250</name>
</gene>
<dbReference type="InterPro" id="IPR016181">
    <property type="entry name" value="Acyl_CoA_acyltransferase"/>
</dbReference>
<reference evidence="4 5" key="1">
    <citation type="journal article" date="2023" name="Antonie Van Leeuwenhoek">
        <title>Mesoterricola silvestris gen. nov., sp. nov., Mesoterricola sediminis sp. nov., Geothrix oryzae sp. nov., Geothrix edaphica sp. nov., Geothrix rubra sp. nov., and Geothrix limicola sp. nov., six novel members of Acidobacteriota isolated from soils.</title>
        <authorList>
            <person name="Itoh H."/>
            <person name="Sugisawa Y."/>
            <person name="Mise K."/>
            <person name="Xu Z."/>
            <person name="Kuniyasu M."/>
            <person name="Ushijima N."/>
            <person name="Kawano K."/>
            <person name="Kobayashi E."/>
            <person name="Shiratori Y."/>
            <person name="Masuda Y."/>
            <person name="Senoo K."/>
        </authorList>
    </citation>
    <scope>NUCLEOTIDE SEQUENCE [LARGE SCALE GENOMIC DNA]</scope>
    <source>
        <strain evidence="4 5">Red804</strain>
    </source>
</reference>
<name>A0ABQ5QJ22_9BACT</name>
<dbReference type="CDD" id="cd04301">
    <property type="entry name" value="NAT_SF"/>
    <property type="match status" value="1"/>
</dbReference>
<organism evidence="4 5">
    <name type="scientific">Geothrix limicola</name>
    <dbReference type="NCBI Taxonomy" id="2927978"/>
    <lineage>
        <taxon>Bacteria</taxon>
        <taxon>Pseudomonadati</taxon>
        <taxon>Acidobacteriota</taxon>
        <taxon>Holophagae</taxon>
        <taxon>Holophagales</taxon>
        <taxon>Holophagaceae</taxon>
        <taxon>Geothrix</taxon>
    </lineage>
</organism>
<evidence type="ECO:0000313" key="4">
    <source>
        <dbReference type="EMBL" id="GLH74323.1"/>
    </source>
</evidence>